<dbReference type="InterPro" id="IPR003593">
    <property type="entry name" value="AAA+_ATPase"/>
</dbReference>
<dbReference type="AlphaFoldDB" id="A8MHR4"/>
<proteinExistence type="predicted"/>
<evidence type="ECO:0000256" key="3">
    <source>
        <dbReference type="ARBA" id="ARBA00023015"/>
    </source>
</evidence>
<dbReference type="PROSITE" id="PS50045">
    <property type="entry name" value="SIGMA54_INTERACT_4"/>
    <property type="match status" value="1"/>
</dbReference>
<dbReference type="GO" id="GO:0005524">
    <property type="term" value="F:ATP binding"/>
    <property type="evidence" value="ECO:0007669"/>
    <property type="project" value="UniProtKB-KW"/>
</dbReference>
<dbReference type="GO" id="GO:0003677">
    <property type="term" value="F:DNA binding"/>
    <property type="evidence" value="ECO:0007669"/>
    <property type="project" value="UniProtKB-KW"/>
</dbReference>
<dbReference type="InterPro" id="IPR000014">
    <property type="entry name" value="PAS"/>
</dbReference>
<dbReference type="PROSITE" id="PS50112">
    <property type="entry name" value="PAS"/>
    <property type="match status" value="1"/>
</dbReference>
<dbReference type="InterPro" id="IPR027417">
    <property type="entry name" value="P-loop_NTPase"/>
</dbReference>
<dbReference type="InterPro" id="IPR009057">
    <property type="entry name" value="Homeodomain-like_sf"/>
</dbReference>
<dbReference type="RefSeq" id="WP_012159658.1">
    <property type="nucleotide sequence ID" value="NC_009922.1"/>
</dbReference>
<evidence type="ECO:0000256" key="4">
    <source>
        <dbReference type="ARBA" id="ARBA00023125"/>
    </source>
</evidence>
<dbReference type="InterPro" id="IPR025944">
    <property type="entry name" value="Sigma_54_int_dom_CS"/>
</dbReference>
<evidence type="ECO:0000313" key="9">
    <source>
        <dbReference type="Proteomes" id="UP000000269"/>
    </source>
</evidence>
<dbReference type="CDD" id="cd00009">
    <property type="entry name" value="AAA"/>
    <property type="match status" value="1"/>
</dbReference>
<evidence type="ECO:0000256" key="5">
    <source>
        <dbReference type="ARBA" id="ARBA00023163"/>
    </source>
</evidence>
<dbReference type="HOGENOM" id="CLU_000445_8_1_9"/>
<dbReference type="PANTHER" id="PTHR32071:SF57">
    <property type="entry name" value="C4-DICARBOXYLATE TRANSPORT TRANSCRIPTIONAL REGULATORY PROTEIN DCTD"/>
    <property type="match status" value="1"/>
</dbReference>
<evidence type="ECO:0000259" key="7">
    <source>
        <dbReference type="PROSITE" id="PS50112"/>
    </source>
</evidence>
<evidence type="ECO:0000259" key="6">
    <source>
        <dbReference type="PROSITE" id="PS50045"/>
    </source>
</evidence>
<dbReference type="Gene3D" id="3.40.50.300">
    <property type="entry name" value="P-loop containing nucleotide triphosphate hydrolases"/>
    <property type="match status" value="1"/>
</dbReference>
<sequence length="446" mass="50291">MELKVDESLMTILDAISEGITIIDIDGKVIFGNKAYCNFIGLERENLIGAELKKIRSSAKLPEVIQSGENLMHVERKENGEYYFVNMYSVYSKDRVIGGISVVTFFNEAFDFKKQIEQLEKKMETKILRINKANSARYKFESITGVSKSMVDVKNTAMQVAETDMTVLLESETGTGKELFANAIHNFSLRKNEVFIAINCANFRGEILDSELFGYVEGAFTGAKKGGKMGLFEAAHKGTLFLDEISEMDISLQAKLLRALQENIIRPVGSVTDIPVDVRIICASNANLKAYVKEGKFRADLYYRLSVFPIKIPPLRERVEDISVITIDQLKNISKKLKRVIRIDQGAMEVLKKYHWPGNVRELVNVLEFSSFKAKDGLITLECLPESLYAVEEINTNDKLSERVRAFEKREILKELNKYGADTEGKRKAAKKLGISLASLYNKIGD</sequence>
<dbReference type="Pfam" id="PF00158">
    <property type="entry name" value="Sigma54_activat"/>
    <property type="match status" value="1"/>
</dbReference>
<keyword evidence="2" id="KW-0067">ATP-binding</keyword>
<dbReference type="Gene3D" id="3.30.450.20">
    <property type="entry name" value="PAS domain"/>
    <property type="match status" value="1"/>
</dbReference>
<feature type="domain" description="Sigma-54 factor interaction" evidence="6">
    <location>
        <begin position="143"/>
        <end position="372"/>
    </location>
</feature>
<dbReference type="PROSITE" id="PS00688">
    <property type="entry name" value="SIGMA54_INTERACT_3"/>
    <property type="match status" value="1"/>
</dbReference>
<keyword evidence="3" id="KW-0805">Transcription regulation</keyword>
<evidence type="ECO:0000256" key="2">
    <source>
        <dbReference type="ARBA" id="ARBA00022840"/>
    </source>
</evidence>
<keyword evidence="4" id="KW-0238">DNA-binding</keyword>
<dbReference type="CDD" id="cd00130">
    <property type="entry name" value="PAS"/>
    <property type="match status" value="1"/>
</dbReference>
<organism evidence="8 9">
    <name type="scientific">Alkaliphilus oremlandii (strain OhILAs)</name>
    <name type="common">Clostridium oremlandii (strain OhILAs)</name>
    <dbReference type="NCBI Taxonomy" id="350688"/>
    <lineage>
        <taxon>Bacteria</taxon>
        <taxon>Bacillati</taxon>
        <taxon>Bacillota</taxon>
        <taxon>Clostridia</taxon>
        <taxon>Peptostreptococcales</taxon>
        <taxon>Natronincolaceae</taxon>
        <taxon>Alkaliphilus</taxon>
    </lineage>
</organism>
<keyword evidence="1" id="KW-0547">Nucleotide-binding</keyword>
<dbReference type="FunFam" id="3.40.50.300:FF:000006">
    <property type="entry name" value="DNA-binding transcriptional regulator NtrC"/>
    <property type="match status" value="1"/>
</dbReference>
<dbReference type="eggNOG" id="COG3829">
    <property type="taxonomic scope" value="Bacteria"/>
</dbReference>
<protein>
    <submittedName>
        <fullName evidence="8">Putative sigma54 specific transcriptional regulator</fullName>
    </submittedName>
</protein>
<feature type="domain" description="PAS" evidence="7">
    <location>
        <begin position="5"/>
        <end position="49"/>
    </location>
</feature>
<dbReference type="InterPro" id="IPR035965">
    <property type="entry name" value="PAS-like_dom_sf"/>
</dbReference>
<dbReference type="InterPro" id="IPR002078">
    <property type="entry name" value="Sigma_54_int"/>
</dbReference>
<dbReference type="GO" id="GO:0006355">
    <property type="term" value="P:regulation of DNA-templated transcription"/>
    <property type="evidence" value="ECO:0007669"/>
    <property type="project" value="InterPro"/>
</dbReference>
<dbReference type="Gene3D" id="1.10.10.60">
    <property type="entry name" value="Homeodomain-like"/>
    <property type="match status" value="1"/>
</dbReference>
<keyword evidence="9" id="KW-1185">Reference proteome</keyword>
<evidence type="ECO:0000313" key="8">
    <source>
        <dbReference type="EMBL" id="ABW19346.1"/>
    </source>
</evidence>
<keyword evidence="5" id="KW-0804">Transcription</keyword>
<dbReference type="Gene3D" id="1.10.8.60">
    <property type="match status" value="1"/>
</dbReference>
<dbReference type="Pfam" id="PF13426">
    <property type="entry name" value="PAS_9"/>
    <property type="match status" value="1"/>
</dbReference>
<dbReference type="STRING" id="350688.Clos_1806"/>
<dbReference type="PANTHER" id="PTHR32071">
    <property type="entry name" value="TRANSCRIPTIONAL REGULATORY PROTEIN"/>
    <property type="match status" value="1"/>
</dbReference>
<dbReference type="SUPFAM" id="SSF46689">
    <property type="entry name" value="Homeodomain-like"/>
    <property type="match status" value="1"/>
</dbReference>
<dbReference type="SUPFAM" id="SSF52540">
    <property type="entry name" value="P-loop containing nucleoside triphosphate hydrolases"/>
    <property type="match status" value="1"/>
</dbReference>
<dbReference type="InterPro" id="IPR025943">
    <property type="entry name" value="Sigma_54_int_dom_ATP-bd_2"/>
</dbReference>
<evidence type="ECO:0000256" key="1">
    <source>
        <dbReference type="ARBA" id="ARBA00022741"/>
    </source>
</evidence>
<gene>
    <name evidence="8" type="ordered locus">Clos_1806</name>
</gene>
<dbReference type="EMBL" id="CP000853">
    <property type="protein sequence ID" value="ABW19346.1"/>
    <property type="molecule type" value="Genomic_DNA"/>
</dbReference>
<accession>A8MHR4</accession>
<dbReference type="SUPFAM" id="SSF55785">
    <property type="entry name" value="PYP-like sensor domain (PAS domain)"/>
    <property type="match status" value="1"/>
</dbReference>
<dbReference type="SMART" id="SM00091">
    <property type="entry name" value="PAS"/>
    <property type="match status" value="1"/>
</dbReference>
<dbReference type="KEGG" id="aoe:Clos_1806"/>
<name>A8MHR4_ALKOO</name>
<dbReference type="Proteomes" id="UP000000269">
    <property type="component" value="Chromosome"/>
</dbReference>
<dbReference type="NCBIfam" id="TIGR00229">
    <property type="entry name" value="sensory_box"/>
    <property type="match status" value="1"/>
</dbReference>
<dbReference type="SMART" id="SM00382">
    <property type="entry name" value="AAA"/>
    <property type="match status" value="1"/>
</dbReference>
<reference evidence="9" key="1">
    <citation type="submission" date="2007-10" db="EMBL/GenBank/DDBJ databases">
        <title>Complete genome of Alkaliphilus oremlandii OhILAs.</title>
        <authorList>
            <person name="Copeland A."/>
            <person name="Lucas S."/>
            <person name="Lapidus A."/>
            <person name="Barry K."/>
            <person name="Detter J.C."/>
            <person name="Glavina del Rio T."/>
            <person name="Hammon N."/>
            <person name="Israni S."/>
            <person name="Dalin E."/>
            <person name="Tice H."/>
            <person name="Pitluck S."/>
            <person name="Chain P."/>
            <person name="Malfatti S."/>
            <person name="Shin M."/>
            <person name="Vergez L."/>
            <person name="Schmutz J."/>
            <person name="Larimer F."/>
            <person name="Land M."/>
            <person name="Hauser L."/>
            <person name="Kyrpides N."/>
            <person name="Mikhailova N."/>
            <person name="Stolz J.F."/>
            <person name="Dawson A."/>
            <person name="Fisher E."/>
            <person name="Crable B."/>
            <person name="Perera E."/>
            <person name="Lisak J."/>
            <person name="Ranganathan M."/>
            <person name="Basu P."/>
            <person name="Richardson P."/>
        </authorList>
    </citation>
    <scope>NUCLEOTIDE SEQUENCE [LARGE SCALE GENOMIC DNA]</scope>
    <source>
        <strain evidence="9">OhILAs</strain>
    </source>
</reference>
<dbReference type="Pfam" id="PF25601">
    <property type="entry name" value="AAA_lid_14"/>
    <property type="match status" value="1"/>
</dbReference>
<dbReference type="PROSITE" id="PS00676">
    <property type="entry name" value="SIGMA54_INTERACT_2"/>
    <property type="match status" value="1"/>
</dbReference>
<dbReference type="InterPro" id="IPR058031">
    <property type="entry name" value="AAA_lid_NorR"/>
</dbReference>